<keyword evidence="6 7" id="KW-0961">Cell wall biogenesis/degradation</keyword>
<proteinExistence type="inferred from homology"/>
<feature type="domain" description="L,D-TPase catalytic" evidence="9">
    <location>
        <begin position="59"/>
        <end position="168"/>
    </location>
</feature>
<evidence type="ECO:0000256" key="1">
    <source>
        <dbReference type="ARBA" id="ARBA00004752"/>
    </source>
</evidence>
<dbReference type="PANTHER" id="PTHR30582">
    <property type="entry name" value="L,D-TRANSPEPTIDASE"/>
    <property type="match status" value="1"/>
</dbReference>
<reference evidence="10 11" key="1">
    <citation type="submission" date="2020-04" db="EMBL/GenBank/DDBJ databases">
        <title>The Whole Genome Analysis of High salt-tolerant Sphingobium yanoikuyae YC-XJ2 with Aryl organophosphorus flame retardants (aryl-OPFRs)-degrading capacity and characteristics of Related phosphotriesterase.</title>
        <authorList>
            <person name="Li X."/>
        </authorList>
    </citation>
    <scope>NUCLEOTIDE SEQUENCE [LARGE SCALE GENOMIC DNA]</scope>
    <source>
        <strain evidence="10 11">YC-XJ2</strain>
    </source>
</reference>
<dbReference type="PANTHER" id="PTHR30582:SF2">
    <property type="entry name" value="L,D-TRANSPEPTIDASE YCIB-RELATED"/>
    <property type="match status" value="1"/>
</dbReference>
<evidence type="ECO:0000256" key="5">
    <source>
        <dbReference type="ARBA" id="ARBA00022984"/>
    </source>
</evidence>
<dbReference type="SUPFAM" id="SSF141523">
    <property type="entry name" value="L,D-transpeptidase catalytic domain-like"/>
    <property type="match status" value="1"/>
</dbReference>
<dbReference type="InterPro" id="IPR005490">
    <property type="entry name" value="LD_TPept_cat_dom"/>
</dbReference>
<name>A0A6M4GHQ6_SPHYA</name>
<sequence>MVSRRSTLCRILLLGTPILFGAARALAQDIEAPSMAQAIQELKPGKYLWFPEVAPAGPVLLVVSLKAQRAYVYRNGVPIGVTTISSGKAGYETPTGIFTILQKHVDHKSNLYDDAPMPFMQRLTWDGVALHAGNVPGYPASHGCIRLPLAFARLLFGVSRLGMTVFIAQDQPVPRLAPTPDFLRGDAAGREEDAGEIWTPQAAPSGPLSIVISAADQRILVLRNGVRIGAARVRIEGAVTEPAAYSLTGIEGDQFRWVRLALPNQPAGAQSAVSQEERARLRLPAAFQQKMRAILTPGTVAIVTPDSLASGSAGEQLTVISSEEGQ</sequence>
<feature type="chain" id="PRO_5026849466" evidence="8">
    <location>
        <begin position="28"/>
        <end position="326"/>
    </location>
</feature>
<evidence type="ECO:0000256" key="2">
    <source>
        <dbReference type="ARBA" id="ARBA00005992"/>
    </source>
</evidence>
<dbReference type="Pfam" id="PF03734">
    <property type="entry name" value="YkuD"/>
    <property type="match status" value="1"/>
</dbReference>
<feature type="active site" description="Proton donor/acceptor" evidence="7">
    <location>
        <position position="131"/>
    </location>
</feature>
<dbReference type="AlphaFoldDB" id="A0A6M4GHQ6"/>
<dbReference type="EMBL" id="CP053021">
    <property type="protein sequence ID" value="QJR05347.1"/>
    <property type="molecule type" value="Genomic_DNA"/>
</dbReference>
<keyword evidence="4 7" id="KW-0133">Cell shape</keyword>
<protein>
    <submittedName>
        <fullName evidence="10">L,D-transpeptidase</fullName>
    </submittedName>
</protein>
<keyword evidence="5 7" id="KW-0573">Peptidoglycan synthesis</keyword>
<accession>A0A6M4GHQ6</accession>
<evidence type="ECO:0000256" key="3">
    <source>
        <dbReference type="ARBA" id="ARBA00022679"/>
    </source>
</evidence>
<dbReference type="InterPro" id="IPR050979">
    <property type="entry name" value="LD-transpeptidase"/>
</dbReference>
<dbReference type="Proteomes" id="UP000502611">
    <property type="component" value="Chromosome"/>
</dbReference>
<evidence type="ECO:0000313" key="10">
    <source>
        <dbReference type="EMBL" id="QJR05347.1"/>
    </source>
</evidence>
<evidence type="ECO:0000256" key="4">
    <source>
        <dbReference type="ARBA" id="ARBA00022960"/>
    </source>
</evidence>
<dbReference type="NCBIfam" id="NF004785">
    <property type="entry name" value="PRK06132.1-2"/>
    <property type="match status" value="1"/>
</dbReference>
<dbReference type="Gene3D" id="2.40.440.10">
    <property type="entry name" value="L,D-transpeptidase catalytic domain-like"/>
    <property type="match status" value="1"/>
</dbReference>
<dbReference type="GO" id="GO:0071555">
    <property type="term" value="P:cell wall organization"/>
    <property type="evidence" value="ECO:0007669"/>
    <property type="project" value="UniProtKB-UniRule"/>
</dbReference>
<dbReference type="GO" id="GO:0018104">
    <property type="term" value="P:peptidoglycan-protein cross-linking"/>
    <property type="evidence" value="ECO:0007669"/>
    <property type="project" value="TreeGrafter"/>
</dbReference>
<evidence type="ECO:0000256" key="6">
    <source>
        <dbReference type="ARBA" id="ARBA00023316"/>
    </source>
</evidence>
<dbReference type="GO" id="GO:0071972">
    <property type="term" value="F:peptidoglycan L,D-transpeptidase activity"/>
    <property type="evidence" value="ECO:0007669"/>
    <property type="project" value="TreeGrafter"/>
</dbReference>
<evidence type="ECO:0000259" key="9">
    <source>
        <dbReference type="PROSITE" id="PS52029"/>
    </source>
</evidence>
<dbReference type="GO" id="GO:0008360">
    <property type="term" value="P:regulation of cell shape"/>
    <property type="evidence" value="ECO:0007669"/>
    <property type="project" value="UniProtKB-UniRule"/>
</dbReference>
<dbReference type="InterPro" id="IPR038063">
    <property type="entry name" value="Transpep_catalytic_dom"/>
</dbReference>
<keyword evidence="3" id="KW-0808">Transferase</keyword>
<dbReference type="UniPathway" id="UPA00219"/>
<dbReference type="InterPro" id="IPR016915">
    <property type="entry name" value="UCP029342"/>
</dbReference>
<gene>
    <name evidence="10" type="ORF">HH800_08695</name>
</gene>
<evidence type="ECO:0000256" key="7">
    <source>
        <dbReference type="PROSITE-ProRule" id="PRU01373"/>
    </source>
</evidence>
<comment type="similarity">
    <text evidence="2">Belongs to the YkuD family.</text>
</comment>
<feature type="signal peptide" evidence="8">
    <location>
        <begin position="1"/>
        <end position="27"/>
    </location>
</feature>
<evidence type="ECO:0000256" key="8">
    <source>
        <dbReference type="SAM" id="SignalP"/>
    </source>
</evidence>
<organism evidence="10 11">
    <name type="scientific">Sphingobium yanoikuyae</name>
    <name type="common">Sphingomonas yanoikuyae</name>
    <dbReference type="NCBI Taxonomy" id="13690"/>
    <lineage>
        <taxon>Bacteria</taxon>
        <taxon>Pseudomonadati</taxon>
        <taxon>Pseudomonadota</taxon>
        <taxon>Alphaproteobacteria</taxon>
        <taxon>Sphingomonadales</taxon>
        <taxon>Sphingomonadaceae</taxon>
        <taxon>Sphingobium</taxon>
    </lineage>
</organism>
<dbReference type="CDD" id="cd16913">
    <property type="entry name" value="YkuD_like"/>
    <property type="match status" value="1"/>
</dbReference>
<dbReference type="GO" id="GO:0016740">
    <property type="term" value="F:transferase activity"/>
    <property type="evidence" value="ECO:0007669"/>
    <property type="project" value="UniProtKB-KW"/>
</dbReference>
<evidence type="ECO:0000313" key="11">
    <source>
        <dbReference type="Proteomes" id="UP000502611"/>
    </source>
</evidence>
<comment type="pathway">
    <text evidence="1 7">Cell wall biogenesis; peptidoglycan biosynthesis.</text>
</comment>
<feature type="active site" description="Nucleophile" evidence="7">
    <location>
        <position position="144"/>
    </location>
</feature>
<dbReference type="GO" id="GO:0005576">
    <property type="term" value="C:extracellular region"/>
    <property type="evidence" value="ECO:0007669"/>
    <property type="project" value="TreeGrafter"/>
</dbReference>
<dbReference type="PROSITE" id="PS52029">
    <property type="entry name" value="LD_TPASE"/>
    <property type="match status" value="1"/>
</dbReference>
<keyword evidence="8" id="KW-0732">Signal</keyword>
<dbReference type="PIRSF" id="PIRSF029342">
    <property type="entry name" value="UCP029342_ErfK/YbiS/YcfS/YnhG"/>
    <property type="match status" value="1"/>
</dbReference>